<dbReference type="EMBL" id="JAAIFS010000003">
    <property type="protein sequence ID" value="NEV88360.1"/>
    <property type="molecule type" value="Genomic_DNA"/>
</dbReference>
<feature type="region of interest" description="Disordered" evidence="1">
    <location>
        <begin position="1"/>
        <end position="78"/>
    </location>
</feature>
<comment type="caution">
    <text evidence="2">The sequence shown here is derived from an EMBL/GenBank/DDBJ whole genome shotgun (WGS) entry which is preliminary data.</text>
</comment>
<name>A0A6B3QML0_STRTE</name>
<accession>A0A6B3QML0</accession>
<feature type="compositionally biased region" description="Basic and acidic residues" evidence="1">
    <location>
        <begin position="45"/>
        <end position="67"/>
    </location>
</feature>
<protein>
    <submittedName>
        <fullName evidence="2">Uncharacterized protein</fullName>
    </submittedName>
</protein>
<gene>
    <name evidence="2" type="ORF">GUR47_17000</name>
</gene>
<organism evidence="2">
    <name type="scientific">Streptomyces tendae</name>
    <dbReference type="NCBI Taxonomy" id="1932"/>
    <lineage>
        <taxon>Bacteria</taxon>
        <taxon>Bacillati</taxon>
        <taxon>Actinomycetota</taxon>
        <taxon>Actinomycetes</taxon>
        <taxon>Kitasatosporales</taxon>
        <taxon>Streptomycetaceae</taxon>
        <taxon>Streptomyces</taxon>
    </lineage>
</organism>
<reference evidence="2" key="1">
    <citation type="journal article" date="2020" name="Microorganisms">
        <title>Isolation, Genomic and Metabolomic Characterization of Streptomyces tendae VITAKN with Quorum Sensing Inhibitory Activity from Southern India.</title>
        <authorList>
            <person name="Ishaque N.M."/>
            <person name="Burgsdorf I."/>
            <person name="Limlingan Malit J.J."/>
            <person name="Saha S."/>
            <person name="Teta R."/>
            <person name="Ewe D."/>
            <person name="Kannabiran K."/>
            <person name="Hrouzek P."/>
            <person name="Steindler L."/>
            <person name="Costantino V."/>
            <person name="Saurav K."/>
        </authorList>
    </citation>
    <scope>NUCLEOTIDE SEQUENCE</scope>
    <source>
        <strain evidence="2">VITAKN</strain>
    </source>
</reference>
<proteinExistence type="predicted"/>
<sequence>MSSTSQAQPQGRPRPQSPAPAGVSMRDLLASCAAATAVSTPPRAPEPETPRPVREQQGHLEQPDHRERRSHCGHREAA</sequence>
<dbReference type="AlphaFoldDB" id="A0A6B3QML0"/>
<dbReference type="RefSeq" id="WP_164458919.1">
    <property type="nucleotide sequence ID" value="NZ_JAAIFS010000003.1"/>
</dbReference>
<evidence type="ECO:0000313" key="2">
    <source>
        <dbReference type="EMBL" id="NEV88360.1"/>
    </source>
</evidence>
<evidence type="ECO:0000256" key="1">
    <source>
        <dbReference type="SAM" id="MobiDB-lite"/>
    </source>
</evidence>